<comment type="caution">
    <text evidence="3">The sequence shown here is derived from an EMBL/GenBank/DDBJ whole genome shotgun (WGS) entry which is preliminary data.</text>
</comment>
<keyword evidence="1" id="KW-0472">Membrane</keyword>
<feature type="domain" description="DUF4126" evidence="2">
    <location>
        <begin position="5"/>
        <end position="182"/>
    </location>
</feature>
<dbReference type="Proteomes" id="UP001589862">
    <property type="component" value="Unassembled WGS sequence"/>
</dbReference>
<organism evidence="3 4">
    <name type="scientific">Micrococcoides hystricis</name>
    <dbReference type="NCBI Taxonomy" id="1572761"/>
    <lineage>
        <taxon>Bacteria</taxon>
        <taxon>Bacillati</taxon>
        <taxon>Actinomycetota</taxon>
        <taxon>Actinomycetes</taxon>
        <taxon>Micrococcales</taxon>
        <taxon>Micrococcaceae</taxon>
        <taxon>Micrococcoides</taxon>
    </lineage>
</organism>
<accession>A0ABV6P8S7</accession>
<keyword evidence="1" id="KW-1133">Transmembrane helix</keyword>
<evidence type="ECO:0000259" key="2">
    <source>
        <dbReference type="Pfam" id="PF13548"/>
    </source>
</evidence>
<evidence type="ECO:0000256" key="1">
    <source>
        <dbReference type="SAM" id="Phobius"/>
    </source>
</evidence>
<feature type="transmembrane region" description="Helical" evidence="1">
    <location>
        <begin position="42"/>
        <end position="63"/>
    </location>
</feature>
<sequence>MITALTTSGLATAAGFNAYIPLLALGLLDRFTPWVSLPEGWTWLSDTWMLIILGVLFVVELVADKIPGIDAINDIFQTLIRPAAGGITFASGYGADTVTVNSGEELASSGTWIAVIIGIVIALLIHLGKSFTRAAANTATVGVAAPVISTAEDGASVLFSAAAVFLPVLVIVLLLILVIGVAGLLGRLRNREKPRY</sequence>
<gene>
    <name evidence="3" type="ORF">ACFFFR_03875</name>
</gene>
<dbReference type="EMBL" id="JBHLUB010000012">
    <property type="protein sequence ID" value="MFC0581530.1"/>
    <property type="molecule type" value="Genomic_DNA"/>
</dbReference>
<dbReference type="RefSeq" id="WP_377458220.1">
    <property type="nucleotide sequence ID" value="NZ_JBHLUB010000012.1"/>
</dbReference>
<reference evidence="3 4" key="1">
    <citation type="submission" date="2024-09" db="EMBL/GenBank/DDBJ databases">
        <authorList>
            <person name="Sun Q."/>
            <person name="Mori K."/>
        </authorList>
    </citation>
    <scope>NUCLEOTIDE SEQUENCE [LARGE SCALE GENOMIC DNA]</scope>
    <source>
        <strain evidence="3 4">NCAIM B.02604</strain>
    </source>
</reference>
<evidence type="ECO:0000313" key="4">
    <source>
        <dbReference type="Proteomes" id="UP001589862"/>
    </source>
</evidence>
<name>A0ABV6P8S7_9MICC</name>
<dbReference type="InterPro" id="IPR025196">
    <property type="entry name" value="DUF4126"/>
</dbReference>
<protein>
    <submittedName>
        <fullName evidence="3">DUF4126 domain-containing protein</fullName>
    </submittedName>
</protein>
<dbReference type="Pfam" id="PF13548">
    <property type="entry name" value="DUF4126"/>
    <property type="match status" value="1"/>
</dbReference>
<feature type="transmembrane region" description="Helical" evidence="1">
    <location>
        <begin position="157"/>
        <end position="185"/>
    </location>
</feature>
<feature type="transmembrane region" description="Helical" evidence="1">
    <location>
        <begin position="106"/>
        <end position="127"/>
    </location>
</feature>
<proteinExistence type="predicted"/>
<keyword evidence="1" id="KW-0812">Transmembrane</keyword>
<evidence type="ECO:0000313" key="3">
    <source>
        <dbReference type="EMBL" id="MFC0581530.1"/>
    </source>
</evidence>
<keyword evidence="4" id="KW-1185">Reference proteome</keyword>